<dbReference type="Proteomes" id="UP001605036">
    <property type="component" value="Unassembled WGS sequence"/>
</dbReference>
<evidence type="ECO:0000313" key="3">
    <source>
        <dbReference type="EMBL" id="KAL2622478.1"/>
    </source>
</evidence>
<dbReference type="SUPFAM" id="SSF49562">
    <property type="entry name" value="C2 domain (Calcium/lipid-binding domain, CaLB)"/>
    <property type="match status" value="1"/>
</dbReference>
<accession>A0ABD1Y6T4</accession>
<feature type="region of interest" description="Disordered" evidence="1">
    <location>
        <begin position="164"/>
        <end position="183"/>
    </location>
</feature>
<dbReference type="PANTHER" id="PTHR32246">
    <property type="entry name" value="INGRESSION PROTEIN FIC1"/>
    <property type="match status" value="1"/>
</dbReference>
<sequence length="432" mass="46313">MEERTIEVDVVSATGLKNVKTFGGHQTTYVVAYIVPQTKRSTKVDTSRGVNPTWNAKLTFLCDERILEKGGAHLTLEIYSQGVLSDTLIGKVSIPLYLPVASNANAGKSDGTPVEYSVRSVSGKERGLLKVGVKFGEKRTILKYAGTQPGLSYSQEYKKQSYPTASYGASDQHQKESYPPASYGTSNQQFYPGAFLNSGSAGSIYPRQPANVISPYPNSVSAGAVYPPPPPSSRKTESLTGYITSSGTTGVNVAAPPSSDSASSSSSEPVTAYPAMGYPVGGSYQPYNGQQYSPQGYPSQGYPNQSYPSQYYTQQPSYYAPAQQPYYSAPPKRHSSGSSGLGTGLLAADSQPQASQVSAVNNSEVFAVNNSQLRVPDSETTLPCTRILVHTSCTGSSSRNGMFHVEARMFSGLGVWGFRTVLFVWSAFWHSL</sequence>
<name>A0ABD1Y6T4_9MARC</name>
<gene>
    <name evidence="3" type="ORF">R1flu_002683</name>
</gene>
<proteinExistence type="predicted"/>
<evidence type="ECO:0000256" key="1">
    <source>
        <dbReference type="SAM" id="MobiDB-lite"/>
    </source>
</evidence>
<dbReference type="CDD" id="cd04051">
    <property type="entry name" value="C2_SRC2_like"/>
    <property type="match status" value="1"/>
</dbReference>
<dbReference type="PANTHER" id="PTHR32246:SF173">
    <property type="entry name" value="C2 DOMAIN-CONTAINING PROTEIN"/>
    <property type="match status" value="1"/>
</dbReference>
<feature type="compositionally biased region" description="Low complexity" evidence="1">
    <location>
        <begin position="254"/>
        <end position="269"/>
    </location>
</feature>
<feature type="domain" description="C2" evidence="2">
    <location>
        <begin position="1"/>
        <end position="113"/>
    </location>
</feature>
<feature type="region of interest" description="Disordered" evidence="1">
    <location>
        <begin position="322"/>
        <end position="344"/>
    </location>
</feature>
<keyword evidence="4" id="KW-1185">Reference proteome</keyword>
<protein>
    <recommendedName>
        <fullName evidence="2">C2 domain-containing protein</fullName>
    </recommendedName>
</protein>
<dbReference type="Gene3D" id="2.60.40.150">
    <property type="entry name" value="C2 domain"/>
    <property type="match status" value="1"/>
</dbReference>
<dbReference type="SMART" id="SM00239">
    <property type="entry name" value="C2"/>
    <property type="match status" value="1"/>
</dbReference>
<feature type="region of interest" description="Disordered" evidence="1">
    <location>
        <begin position="245"/>
        <end position="270"/>
    </location>
</feature>
<dbReference type="InterPro" id="IPR044750">
    <property type="entry name" value="C2_SRC2/BAP"/>
</dbReference>
<feature type="compositionally biased region" description="Low complexity" evidence="1">
    <location>
        <begin position="297"/>
        <end position="308"/>
    </location>
</feature>
<comment type="caution">
    <text evidence="3">The sequence shown here is derived from an EMBL/GenBank/DDBJ whole genome shotgun (WGS) entry which is preliminary data.</text>
</comment>
<feature type="compositionally biased region" description="Polar residues" evidence="1">
    <location>
        <begin position="286"/>
        <end position="296"/>
    </location>
</feature>
<dbReference type="PROSITE" id="PS50004">
    <property type="entry name" value="C2"/>
    <property type="match status" value="1"/>
</dbReference>
<dbReference type="Pfam" id="PF00168">
    <property type="entry name" value="C2"/>
    <property type="match status" value="1"/>
</dbReference>
<dbReference type="EMBL" id="JBHFFA010000006">
    <property type="protein sequence ID" value="KAL2622478.1"/>
    <property type="molecule type" value="Genomic_DNA"/>
</dbReference>
<reference evidence="3 4" key="1">
    <citation type="submission" date="2024-09" db="EMBL/GenBank/DDBJ databases">
        <title>Chromosome-scale assembly of Riccia fluitans.</title>
        <authorList>
            <person name="Paukszto L."/>
            <person name="Sawicki J."/>
            <person name="Karawczyk K."/>
            <person name="Piernik-Szablinska J."/>
            <person name="Szczecinska M."/>
            <person name="Mazdziarz M."/>
        </authorList>
    </citation>
    <scope>NUCLEOTIDE SEQUENCE [LARGE SCALE GENOMIC DNA]</scope>
    <source>
        <strain evidence="3">Rf_01</strain>
        <tissue evidence="3">Aerial parts of the thallus</tissue>
    </source>
</reference>
<evidence type="ECO:0000259" key="2">
    <source>
        <dbReference type="PROSITE" id="PS50004"/>
    </source>
</evidence>
<dbReference type="AlphaFoldDB" id="A0ABD1Y6T4"/>
<dbReference type="InterPro" id="IPR035892">
    <property type="entry name" value="C2_domain_sf"/>
</dbReference>
<dbReference type="InterPro" id="IPR000008">
    <property type="entry name" value="C2_dom"/>
</dbReference>
<organism evidence="3 4">
    <name type="scientific">Riccia fluitans</name>
    <dbReference type="NCBI Taxonomy" id="41844"/>
    <lineage>
        <taxon>Eukaryota</taxon>
        <taxon>Viridiplantae</taxon>
        <taxon>Streptophyta</taxon>
        <taxon>Embryophyta</taxon>
        <taxon>Marchantiophyta</taxon>
        <taxon>Marchantiopsida</taxon>
        <taxon>Marchantiidae</taxon>
        <taxon>Marchantiales</taxon>
        <taxon>Ricciaceae</taxon>
        <taxon>Riccia</taxon>
    </lineage>
</organism>
<feature type="region of interest" description="Disordered" evidence="1">
    <location>
        <begin position="286"/>
        <end position="308"/>
    </location>
</feature>
<evidence type="ECO:0000313" key="4">
    <source>
        <dbReference type="Proteomes" id="UP001605036"/>
    </source>
</evidence>